<name>A0A3M3RUS6_PSECA</name>
<organism evidence="2 4">
    <name type="scientific">Pseudomonas cannabina</name>
    <dbReference type="NCBI Taxonomy" id="86840"/>
    <lineage>
        <taxon>Bacteria</taxon>
        <taxon>Pseudomonadati</taxon>
        <taxon>Pseudomonadota</taxon>
        <taxon>Gammaproteobacteria</taxon>
        <taxon>Pseudomonadales</taxon>
        <taxon>Pseudomonadaceae</taxon>
        <taxon>Pseudomonas</taxon>
    </lineage>
</organism>
<proteinExistence type="predicted"/>
<evidence type="ECO:0000313" key="2">
    <source>
        <dbReference type="EMBL" id="RMO00022.1"/>
    </source>
</evidence>
<evidence type="ECO:0008006" key="5">
    <source>
        <dbReference type="Google" id="ProtNLM"/>
    </source>
</evidence>
<protein>
    <recommendedName>
        <fullName evidence="5">Peptidase inhibitor I78 family protein</fullName>
    </recommendedName>
</protein>
<evidence type="ECO:0000313" key="4">
    <source>
        <dbReference type="Proteomes" id="UP000270524"/>
    </source>
</evidence>
<reference evidence="3 4" key="1">
    <citation type="submission" date="2018-08" db="EMBL/GenBank/DDBJ databases">
        <title>Recombination of ecologically and evolutionarily significant loci maintains genetic cohesion in the Pseudomonas syringae species complex.</title>
        <authorList>
            <person name="Dillon M."/>
            <person name="Thakur S."/>
            <person name="Almeida R.N.D."/>
            <person name="Weir B.S."/>
            <person name="Guttman D.S."/>
        </authorList>
    </citation>
    <scope>NUCLEOTIDE SEQUENCE [LARGE SCALE GENOMIC DNA]</scope>
    <source>
        <strain evidence="1 3">ICMP 15201</strain>
        <strain evidence="2 4">ICMP 15203</strain>
    </source>
</reference>
<sequence>MKMTNEEIDETLQYLIGSRYVPSVKAYISEITGLEMVVSNREPVPLNFDPMRLHVIVDGAGLVSGFSFK</sequence>
<accession>A0A3M3RUS6</accession>
<dbReference type="EMBL" id="RBPJ01000097">
    <property type="protein sequence ID" value="RMO00022.1"/>
    <property type="molecule type" value="Genomic_DNA"/>
</dbReference>
<comment type="caution">
    <text evidence="2">The sequence shown here is derived from an EMBL/GenBank/DDBJ whole genome shotgun (WGS) entry which is preliminary data.</text>
</comment>
<gene>
    <name evidence="2" type="ORF">ALQ51_03522</name>
    <name evidence="1" type="ORF">ALQ53_03294</name>
</gene>
<dbReference type="Proteomes" id="UP000270524">
    <property type="component" value="Unassembled WGS sequence"/>
</dbReference>
<dbReference type="Proteomes" id="UP000269335">
    <property type="component" value="Unassembled WGS sequence"/>
</dbReference>
<dbReference type="AlphaFoldDB" id="A0A3M3RUS6"/>
<dbReference type="EMBL" id="RBPH01000044">
    <property type="protein sequence ID" value="RMN84460.1"/>
    <property type="molecule type" value="Genomic_DNA"/>
</dbReference>
<evidence type="ECO:0000313" key="3">
    <source>
        <dbReference type="Proteomes" id="UP000269335"/>
    </source>
</evidence>
<evidence type="ECO:0000313" key="1">
    <source>
        <dbReference type="EMBL" id="RMN84460.1"/>
    </source>
</evidence>